<protein>
    <recommendedName>
        <fullName evidence="8">Methyltransferase</fullName>
    </recommendedName>
</protein>
<keyword evidence="7" id="KW-1185">Reference proteome</keyword>
<dbReference type="PANTHER" id="PTHR13610:SF9">
    <property type="entry name" value="FI06469P"/>
    <property type="match status" value="1"/>
</dbReference>
<dbReference type="InterPro" id="IPR026170">
    <property type="entry name" value="FAM173A/B"/>
</dbReference>
<evidence type="ECO:0000256" key="4">
    <source>
        <dbReference type="SAM" id="MobiDB-lite"/>
    </source>
</evidence>
<keyword evidence="5" id="KW-1133">Transmembrane helix</keyword>
<feature type="transmembrane region" description="Helical" evidence="5">
    <location>
        <begin position="85"/>
        <end position="104"/>
    </location>
</feature>
<dbReference type="RefSeq" id="WP_110033294.1">
    <property type="nucleotide sequence ID" value="NZ_QGTR01000004.1"/>
</dbReference>
<keyword evidence="2" id="KW-0808">Transferase</keyword>
<organism evidence="6 7">
    <name type="scientific">Hoeflea marina</name>
    <dbReference type="NCBI Taxonomy" id="274592"/>
    <lineage>
        <taxon>Bacteria</taxon>
        <taxon>Pseudomonadati</taxon>
        <taxon>Pseudomonadota</taxon>
        <taxon>Alphaproteobacteria</taxon>
        <taxon>Hyphomicrobiales</taxon>
        <taxon>Rhizobiaceae</taxon>
        <taxon>Hoeflea</taxon>
    </lineage>
</organism>
<keyword evidence="5" id="KW-0472">Membrane</keyword>
<sequence>MKSIRHYPIIGAIIAQLLAALLVIAAAVAVAGAAEPSTLLWAGLGVQGVLAAALTRAFGLPSWWIWIGLGFPLAVYMALRAGDLPAWPFGIGFVLLYLVFSNTARERVPLYLSNRKTAAALLSLMQQRGALRFTDLGSGMGGVVRALDGEGRSALGVETAPMVWLLSALMSKATGRGRILRQDIWPTDLSGEDLVYAFLSPEPMPRLYAKAQAEMRPGSLLVSNSFAVPGVAADEIWEVADRRRTRLFLYEMGKPPEGPRHENDPDPTAQDAGAAD</sequence>
<evidence type="ECO:0000256" key="2">
    <source>
        <dbReference type="ARBA" id="ARBA00022679"/>
    </source>
</evidence>
<dbReference type="EMBL" id="QGTR01000004">
    <property type="protein sequence ID" value="PWV99149.1"/>
    <property type="molecule type" value="Genomic_DNA"/>
</dbReference>
<keyword evidence="1" id="KW-0489">Methyltransferase</keyword>
<evidence type="ECO:0000256" key="3">
    <source>
        <dbReference type="ARBA" id="ARBA00022691"/>
    </source>
</evidence>
<keyword evidence="5" id="KW-0812">Transmembrane</keyword>
<evidence type="ECO:0000313" key="6">
    <source>
        <dbReference type="EMBL" id="PWV99149.1"/>
    </source>
</evidence>
<evidence type="ECO:0000256" key="5">
    <source>
        <dbReference type="SAM" id="Phobius"/>
    </source>
</evidence>
<feature type="transmembrane region" description="Helical" evidence="5">
    <location>
        <begin position="7"/>
        <end position="33"/>
    </location>
</feature>
<dbReference type="GO" id="GO:0016279">
    <property type="term" value="F:protein-lysine N-methyltransferase activity"/>
    <property type="evidence" value="ECO:0007669"/>
    <property type="project" value="InterPro"/>
</dbReference>
<keyword evidence="3" id="KW-0949">S-adenosyl-L-methionine</keyword>
<feature type="region of interest" description="Disordered" evidence="4">
    <location>
        <begin position="252"/>
        <end position="276"/>
    </location>
</feature>
<dbReference type="OrthoDB" id="281208at2"/>
<dbReference type="InterPro" id="IPR029063">
    <property type="entry name" value="SAM-dependent_MTases_sf"/>
</dbReference>
<dbReference type="GO" id="GO:0032259">
    <property type="term" value="P:methylation"/>
    <property type="evidence" value="ECO:0007669"/>
    <property type="project" value="UniProtKB-KW"/>
</dbReference>
<dbReference type="PANTHER" id="PTHR13610">
    <property type="entry name" value="METHYLTRANSFERASE DOMAIN-CONTAINING PROTEIN"/>
    <property type="match status" value="1"/>
</dbReference>
<dbReference type="Gene3D" id="3.40.50.150">
    <property type="entry name" value="Vaccinia Virus protein VP39"/>
    <property type="match status" value="1"/>
</dbReference>
<dbReference type="Proteomes" id="UP000246352">
    <property type="component" value="Unassembled WGS sequence"/>
</dbReference>
<accession>A0A317PKM1</accession>
<dbReference type="SUPFAM" id="SSF53335">
    <property type="entry name" value="S-adenosyl-L-methionine-dependent methyltransferases"/>
    <property type="match status" value="1"/>
</dbReference>
<evidence type="ECO:0000313" key="7">
    <source>
        <dbReference type="Proteomes" id="UP000246352"/>
    </source>
</evidence>
<evidence type="ECO:0000256" key="1">
    <source>
        <dbReference type="ARBA" id="ARBA00022603"/>
    </source>
</evidence>
<gene>
    <name evidence="6" type="ORF">DFR52_104441</name>
</gene>
<comment type="caution">
    <text evidence="6">The sequence shown here is derived from an EMBL/GenBank/DDBJ whole genome shotgun (WGS) entry which is preliminary data.</text>
</comment>
<proteinExistence type="predicted"/>
<reference evidence="6 7" key="1">
    <citation type="submission" date="2018-05" db="EMBL/GenBank/DDBJ databases">
        <title>Genomic Encyclopedia of Type Strains, Phase IV (KMG-IV): sequencing the most valuable type-strain genomes for metagenomic binning, comparative biology and taxonomic classification.</title>
        <authorList>
            <person name="Goeker M."/>
        </authorList>
    </citation>
    <scope>NUCLEOTIDE SEQUENCE [LARGE SCALE GENOMIC DNA]</scope>
    <source>
        <strain evidence="6 7">DSM 16791</strain>
    </source>
</reference>
<feature type="transmembrane region" description="Helical" evidence="5">
    <location>
        <begin position="63"/>
        <end position="79"/>
    </location>
</feature>
<dbReference type="AlphaFoldDB" id="A0A317PKM1"/>
<feature type="transmembrane region" description="Helical" evidence="5">
    <location>
        <begin position="39"/>
        <end position="58"/>
    </location>
</feature>
<evidence type="ECO:0008006" key="8">
    <source>
        <dbReference type="Google" id="ProtNLM"/>
    </source>
</evidence>
<name>A0A317PKM1_9HYPH</name>